<feature type="compositionally biased region" description="Polar residues" evidence="1">
    <location>
        <begin position="121"/>
        <end position="134"/>
    </location>
</feature>
<feature type="compositionally biased region" description="Polar residues" evidence="1">
    <location>
        <begin position="309"/>
        <end position="319"/>
    </location>
</feature>
<sequence>MSGTSRESSPSNRIHSSNAASSGEDRAATQRSLQHASVALEVAYNRIRQVRRNLLQVSESLPNSEALPRSTVEYNEVRPGHDALVLSGGDSEESEVDAELFGTSGRLLSVPPLPHSISMTEESTTFADSGNSPGATHGLPSITNSLEPPSLFRPSVGTVRPPRQPTRQQLSPGDVPFFSRRGSNQDSASTARGLRVAAREANAQDPTADFLAYAADLDRILVRASGPQPGSSMTSAISNIRTERQNGLQRYADSRDAQRATPAPTGVLPSSTTSWRSPDPRRWRMRPEVRPDALQFSIEASDRIQSILNPPVTTQSSSDIPRAPLAPEPGTTPLPGNTPAVAPSLYRRYHEALQSDNMASNVNIDWSDEEFISWLFPAQDHPLQPSRDFPSLVPQQNNRPQNPDAVRITRTTDTAVSPPENSLPRRGWARLDPDGDEISSNEEEELERSRTEYRLRALHRARQIAAAQNNDMRSEYPYGGLYRDYNGQRTLYGSVLDSTMTVQGRRHFSNLDEGNSIPLHVDPLPMPLVSMVTTPECPPDDIYVEIDVPKLACLAGR</sequence>
<accession>A0A067U1N3</accession>
<feature type="region of interest" description="Disordered" evidence="1">
    <location>
        <begin position="309"/>
        <end position="337"/>
    </location>
</feature>
<organism evidence="2 3">
    <name type="scientific">Galerina marginata (strain CBS 339.88)</name>
    <dbReference type="NCBI Taxonomy" id="685588"/>
    <lineage>
        <taxon>Eukaryota</taxon>
        <taxon>Fungi</taxon>
        <taxon>Dikarya</taxon>
        <taxon>Basidiomycota</taxon>
        <taxon>Agaricomycotina</taxon>
        <taxon>Agaricomycetes</taxon>
        <taxon>Agaricomycetidae</taxon>
        <taxon>Agaricales</taxon>
        <taxon>Agaricineae</taxon>
        <taxon>Strophariaceae</taxon>
        <taxon>Galerina</taxon>
    </lineage>
</organism>
<feature type="compositionally biased region" description="Polar residues" evidence="1">
    <location>
        <begin position="1"/>
        <end position="21"/>
    </location>
</feature>
<proteinExistence type="predicted"/>
<keyword evidence="3" id="KW-1185">Reference proteome</keyword>
<feature type="region of interest" description="Disordered" evidence="1">
    <location>
        <begin position="1"/>
        <end position="32"/>
    </location>
</feature>
<reference evidence="3" key="1">
    <citation type="journal article" date="2014" name="Proc. Natl. Acad. Sci. U.S.A.">
        <title>Extensive sampling of basidiomycete genomes demonstrates inadequacy of the white-rot/brown-rot paradigm for wood decay fungi.</title>
        <authorList>
            <person name="Riley R."/>
            <person name="Salamov A.A."/>
            <person name="Brown D.W."/>
            <person name="Nagy L.G."/>
            <person name="Floudas D."/>
            <person name="Held B.W."/>
            <person name="Levasseur A."/>
            <person name="Lombard V."/>
            <person name="Morin E."/>
            <person name="Otillar R."/>
            <person name="Lindquist E.A."/>
            <person name="Sun H."/>
            <person name="LaButti K.M."/>
            <person name="Schmutz J."/>
            <person name="Jabbour D."/>
            <person name="Luo H."/>
            <person name="Baker S.E."/>
            <person name="Pisabarro A.G."/>
            <person name="Walton J.D."/>
            <person name="Blanchette R.A."/>
            <person name="Henrissat B."/>
            <person name="Martin F."/>
            <person name="Cullen D."/>
            <person name="Hibbett D.S."/>
            <person name="Grigoriev I.V."/>
        </authorList>
    </citation>
    <scope>NUCLEOTIDE SEQUENCE [LARGE SCALE GENOMIC DNA]</scope>
    <source>
        <strain evidence="3">CBS 339.88</strain>
    </source>
</reference>
<evidence type="ECO:0000256" key="1">
    <source>
        <dbReference type="SAM" id="MobiDB-lite"/>
    </source>
</evidence>
<dbReference type="OrthoDB" id="2649166at2759"/>
<feature type="region of interest" description="Disordered" evidence="1">
    <location>
        <begin position="253"/>
        <end position="283"/>
    </location>
</feature>
<dbReference type="Proteomes" id="UP000027222">
    <property type="component" value="Unassembled WGS sequence"/>
</dbReference>
<feature type="compositionally biased region" description="Acidic residues" evidence="1">
    <location>
        <begin position="434"/>
        <end position="446"/>
    </location>
</feature>
<gene>
    <name evidence="2" type="ORF">GALMADRAFT_234020</name>
</gene>
<feature type="region of interest" description="Disordered" evidence="1">
    <location>
        <begin position="383"/>
        <end position="447"/>
    </location>
</feature>
<name>A0A067U1N3_GALM3</name>
<dbReference type="EMBL" id="KL142367">
    <property type="protein sequence ID" value="KDR85263.1"/>
    <property type="molecule type" value="Genomic_DNA"/>
</dbReference>
<feature type="compositionally biased region" description="Polar residues" evidence="1">
    <location>
        <begin position="181"/>
        <end position="190"/>
    </location>
</feature>
<feature type="region of interest" description="Disordered" evidence="1">
    <location>
        <begin position="121"/>
        <end position="193"/>
    </location>
</feature>
<evidence type="ECO:0000313" key="2">
    <source>
        <dbReference type="EMBL" id="KDR85263.1"/>
    </source>
</evidence>
<protein>
    <submittedName>
        <fullName evidence="2">Uncharacterized protein</fullName>
    </submittedName>
</protein>
<dbReference type="AlphaFoldDB" id="A0A067U1N3"/>
<evidence type="ECO:0000313" key="3">
    <source>
        <dbReference type="Proteomes" id="UP000027222"/>
    </source>
</evidence>
<dbReference type="HOGENOM" id="CLU_473233_0_0_1"/>